<dbReference type="EMBL" id="JOJR01000101">
    <property type="protein sequence ID" value="RCN45456.1"/>
    <property type="molecule type" value="Genomic_DNA"/>
</dbReference>
<evidence type="ECO:0000313" key="2">
    <source>
        <dbReference type="EMBL" id="RCN45456.1"/>
    </source>
</evidence>
<dbReference type="STRING" id="29170.A0A368GM45"/>
<proteinExistence type="predicted"/>
<comment type="caution">
    <text evidence="2">The sequence shown here is derived from an EMBL/GenBank/DDBJ whole genome shotgun (WGS) entry which is preliminary data.</text>
</comment>
<gene>
    <name evidence="2" type="ORF">ANCCAN_08533</name>
</gene>
<dbReference type="AlphaFoldDB" id="A0A368GM45"/>
<dbReference type="OrthoDB" id="5849210at2759"/>
<keyword evidence="3" id="KW-1185">Reference proteome</keyword>
<reference evidence="2 3" key="1">
    <citation type="submission" date="2014-10" db="EMBL/GenBank/DDBJ databases">
        <title>Draft genome of the hookworm Ancylostoma caninum.</title>
        <authorList>
            <person name="Mitreva M."/>
        </authorList>
    </citation>
    <scope>NUCLEOTIDE SEQUENCE [LARGE SCALE GENOMIC DNA]</scope>
    <source>
        <strain evidence="2 3">Baltimore</strain>
    </source>
</reference>
<accession>A0A368GM45</accession>
<feature type="compositionally biased region" description="Basic and acidic residues" evidence="1">
    <location>
        <begin position="83"/>
        <end position="94"/>
    </location>
</feature>
<protein>
    <submittedName>
        <fullName evidence="2">Uncharacterized protein</fullName>
    </submittedName>
</protein>
<dbReference type="Proteomes" id="UP000252519">
    <property type="component" value="Unassembled WGS sequence"/>
</dbReference>
<feature type="region of interest" description="Disordered" evidence="1">
    <location>
        <begin position="72"/>
        <end position="94"/>
    </location>
</feature>
<sequence>MEMRMLRWMTSAMQLHRICNRDVRERYGVVAIADKLRGAQVPGKRPEGRPKQRWLDTLQADLKLAKIHSDQAHERALRRRRISKADPAAKREER</sequence>
<name>A0A368GM45_ANCCA</name>
<organism evidence="2 3">
    <name type="scientific">Ancylostoma caninum</name>
    <name type="common">Dog hookworm</name>
    <dbReference type="NCBI Taxonomy" id="29170"/>
    <lineage>
        <taxon>Eukaryota</taxon>
        <taxon>Metazoa</taxon>
        <taxon>Ecdysozoa</taxon>
        <taxon>Nematoda</taxon>
        <taxon>Chromadorea</taxon>
        <taxon>Rhabditida</taxon>
        <taxon>Rhabditina</taxon>
        <taxon>Rhabditomorpha</taxon>
        <taxon>Strongyloidea</taxon>
        <taxon>Ancylostomatidae</taxon>
        <taxon>Ancylostomatinae</taxon>
        <taxon>Ancylostoma</taxon>
    </lineage>
</organism>
<evidence type="ECO:0000313" key="3">
    <source>
        <dbReference type="Proteomes" id="UP000252519"/>
    </source>
</evidence>
<evidence type="ECO:0000256" key="1">
    <source>
        <dbReference type="SAM" id="MobiDB-lite"/>
    </source>
</evidence>